<dbReference type="InterPro" id="IPR030378">
    <property type="entry name" value="G_CP_dom"/>
</dbReference>
<dbReference type="RefSeq" id="WP_146809413.1">
    <property type="nucleotide sequence ID" value="NZ_BJXX01000066.1"/>
</dbReference>
<gene>
    <name evidence="12" type="ORF">ADA01nite_15860</name>
</gene>
<dbReference type="GO" id="GO:0003723">
    <property type="term" value="F:RNA binding"/>
    <property type="evidence" value="ECO:0007669"/>
    <property type="project" value="UniProtKB-KW"/>
</dbReference>
<dbReference type="PROSITE" id="PS51721">
    <property type="entry name" value="G_CP"/>
    <property type="match status" value="1"/>
</dbReference>
<evidence type="ECO:0000256" key="3">
    <source>
        <dbReference type="ARBA" id="ARBA00022490"/>
    </source>
</evidence>
<evidence type="ECO:0000256" key="8">
    <source>
        <dbReference type="ARBA" id="ARBA00023134"/>
    </source>
</evidence>
<evidence type="ECO:0000256" key="10">
    <source>
        <dbReference type="PIRSR" id="PIRSR006230-1"/>
    </source>
</evidence>
<dbReference type="SUPFAM" id="SSF52540">
    <property type="entry name" value="P-loop containing nucleoside triphosphate hydrolases"/>
    <property type="match status" value="1"/>
</dbReference>
<dbReference type="NCBIfam" id="TIGR03596">
    <property type="entry name" value="GTPase_YlqF"/>
    <property type="match status" value="1"/>
</dbReference>
<keyword evidence="7" id="KW-0694">RNA-binding</keyword>
<dbReference type="InterPro" id="IPR027417">
    <property type="entry name" value="P-loop_NTPase"/>
</dbReference>
<feature type="domain" description="CP-type G" evidence="11">
    <location>
        <begin position="14"/>
        <end position="178"/>
    </location>
</feature>
<accession>A0A511V5B5</accession>
<evidence type="ECO:0000313" key="12">
    <source>
        <dbReference type="EMBL" id="GEN34126.1"/>
    </source>
</evidence>
<dbReference type="Proteomes" id="UP000321157">
    <property type="component" value="Unassembled WGS sequence"/>
</dbReference>
<dbReference type="Gene3D" id="1.10.1580.10">
    <property type="match status" value="1"/>
</dbReference>
<evidence type="ECO:0000256" key="9">
    <source>
        <dbReference type="PIRNR" id="PIRNR006230"/>
    </source>
</evidence>
<dbReference type="InterPro" id="IPR023179">
    <property type="entry name" value="GTP-bd_ortho_bundle_sf"/>
</dbReference>
<dbReference type="Pfam" id="PF01926">
    <property type="entry name" value="MMR_HSR1"/>
    <property type="match status" value="1"/>
</dbReference>
<dbReference type="GO" id="GO:0006412">
    <property type="term" value="P:translation"/>
    <property type="evidence" value="ECO:0007669"/>
    <property type="project" value="TreeGrafter"/>
</dbReference>
<dbReference type="Gene3D" id="3.40.50.300">
    <property type="entry name" value="P-loop containing nucleotide triphosphate hydrolases"/>
    <property type="match status" value="1"/>
</dbReference>
<proteinExistence type="inferred from homology"/>
<dbReference type="PANTHER" id="PTHR45782">
    <property type="entry name" value="MITOCHONDRIAL RIBOSOME-ASSOCIATED GTPASE 1"/>
    <property type="match status" value="1"/>
</dbReference>
<name>A0A511V5B5_9BACL</name>
<comment type="subcellular location">
    <subcellularLocation>
        <location evidence="1 9">Cytoplasm</location>
    </subcellularLocation>
</comment>
<dbReference type="PANTHER" id="PTHR45782:SF4">
    <property type="entry name" value="MITOCHONDRIAL RIBOSOME-ASSOCIATED GTPASE 1"/>
    <property type="match status" value="1"/>
</dbReference>
<comment type="similarity">
    <text evidence="9">Belongs to the TRAFAC class YlqF/YawG GTPase family. MTG1 subfamily.</text>
</comment>
<comment type="function">
    <text evidence="9">Required for a late step of 50S ribosomal subunit assembly. Has GTPase activity.</text>
</comment>
<keyword evidence="3 9" id="KW-0963">Cytoplasm</keyword>
<evidence type="ECO:0000256" key="2">
    <source>
        <dbReference type="ARBA" id="ARBA00014898"/>
    </source>
</evidence>
<keyword evidence="6" id="KW-0378">Hydrolase</keyword>
<feature type="binding site" evidence="10">
    <location>
        <begin position="58"/>
        <end position="61"/>
    </location>
    <ligand>
        <name>GTP</name>
        <dbReference type="ChEBI" id="CHEBI:37565"/>
    </ligand>
</feature>
<dbReference type="FunFam" id="3.40.50.300:FF:000590">
    <property type="entry name" value="Ribosome biogenesis GTPase A"/>
    <property type="match status" value="1"/>
</dbReference>
<organism evidence="12 13">
    <name type="scientific">Aneurinibacillus danicus</name>
    <dbReference type="NCBI Taxonomy" id="267746"/>
    <lineage>
        <taxon>Bacteria</taxon>
        <taxon>Bacillati</taxon>
        <taxon>Bacillota</taxon>
        <taxon>Bacilli</taxon>
        <taxon>Bacillales</taxon>
        <taxon>Paenibacillaceae</taxon>
        <taxon>Aneurinibacillus group</taxon>
        <taxon>Aneurinibacillus</taxon>
    </lineage>
</organism>
<evidence type="ECO:0000259" key="11">
    <source>
        <dbReference type="PROSITE" id="PS51721"/>
    </source>
</evidence>
<keyword evidence="4" id="KW-0690">Ribosome biogenesis</keyword>
<dbReference type="InterPro" id="IPR016478">
    <property type="entry name" value="GTPase_MTG1"/>
</dbReference>
<dbReference type="GO" id="GO:0005525">
    <property type="term" value="F:GTP binding"/>
    <property type="evidence" value="ECO:0007669"/>
    <property type="project" value="UniProtKB-KW"/>
</dbReference>
<sequence length="299" mass="33312">MTIQWFPGHMAKARRQVTEKLKLIDVVIELLDARLPLSSRNPMIDEIVSGKPRLILLNKSDLADEAVTKAWIQHFADNGIKALPIDALSGGGVNKLPQECQALVEDMMEKRRAKGMQDRAVRAMILGIPNVGKSSLMNRLAGRKVAQTGDRPAVTKAQQWVKVGKILELLDTPGILWPKFEDPLVGLRLAASGAIKDELIDFQEVALFVVAYLRMYYSDALQERYQLKDLAESKLAILDEIGRRRGCLVSGGHIDYDKVAELILRELRGGKLGRVSLERPGDAFTVEMARVSMDEITPY</sequence>
<dbReference type="InterPro" id="IPR019991">
    <property type="entry name" value="GTP-bd_ribosome_bgen"/>
</dbReference>
<dbReference type="OrthoDB" id="9779790at2"/>
<dbReference type="InterPro" id="IPR006073">
    <property type="entry name" value="GTP-bd"/>
</dbReference>
<dbReference type="GO" id="GO:0005737">
    <property type="term" value="C:cytoplasm"/>
    <property type="evidence" value="ECO:0007669"/>
    <property type="project" value="UniProtKB-SubCell"/>
</dbReference>
<keyword evidence="13" id="KW-1185">Reference proteome</keyword>
<evidence type="ECO:0000256" key="4">
    <source>
        <dbReference type="ARBA" id="ARBA00022517"/>
    </source>
</evidence>
<feature type="binding site" evidence="10">
    <location>
        <begin position="130"/>
        <end position="135"/>
    </location>
    <ligand>
        <name>GTP</name>
        <dbReference type="ChEBI" id="CHEBI:37565"/>
    </ligand>
</feature>
<evidence type="ECO:0000256" key="1">
    <source>
        <dbReference type="ARBA" id="ARBA00004496"/>
    </source>
</evidence>
<dbReference type="AlphaFoldDB" id="A0A511V5B5"/>
<feature type="binding site" evidence="10">
    <location>
        <position position="174"/>
    </location>
    <ligand>
        <name>GTP</name>
        <dbReference type="ChEBI" id="CHEBI:37565"/>
    </ligand>
</feature>
<reference evidence="12 13" key="1">
    <citation type="submission" date="2019-07" db="EMBL/GenBank/DDBJ databases">
        <title>Whole genome shotgun sequence of Aneurinibacillus danicus NBRC 102444.</title>
        <authorList>
            <person name="Hosoyama A."/>
            <person name="Uohara A."/>
            <person name="Ohji S."/>
            <person name="Ichikawa N."/>
        </authorList>
    </citation>
    <scope>NUCLEOTIDE SEQUENCE [LARGE SCALE GENOMIC DNA]</scope>
    <source>
        <strain evidence="12 13">NBRC 102444</strain>
    </source>
</reference>
<keyword evidence="5 9" id="KW-0547">Nucleotide-binding</keyword>
<comment type="caution">
    <text evidence="12">The sequence shown here is derived from an EMBL/GenBank/DDBJ whole genome shotgun (WGS) entry which is preliminary data.</text>
</comment>
<dbReference type="PIRSF" id="PIRSF006230">
    <property type="entry name" value="MG442"/>
    <property type="match status" value="1"/>
</dbReference>
<dbReference type="GO" id="GO:0003924">
    <property type="term" value="F:GTPase activity"/>
    <property type="evidence" value="ECO:0007669"/>
    <property type="project" value="TreeGrafter"/>
</dbReference>
<evidence type="ECO:0000256" key="7">
    <source>
        <dbReference type="ARBA" id="ARBA00022884"/>
    </source>
</evidence>
<protein>
    <recommendedName>
        <fullName evidence="2 9">Ribosome biogenesis GTPase A</fullName>
    </recommendedName>
</protein>
<dbReference type="CDD" id="cd01856">
    <property type="entry name" value="YlqF"/>
    <property type="match status" value="1"/>
</dbReference>
<dbReference type="FunFam" id="1.10.1580.10:FF:000003">
    <property type="entry name" value="Ribosome biogenesis GTPase A"/>
    <property type="match status" value="1"/>
</dbReference>
<evidence type="ECO:0000256" key="6">
    <source>
        <dbReference type="ARBA" id="ARBA00022801"/>
    </source>
</evidence>
<evidence type="ECO:0000256" key="5">
    <source>
        <dbReference type="ARBA" id="ARBA00022741"/>
    </source>
</evidence>
<dbReference type="EMBL" id="BJXX01000066">
    <property type="protein sequence ID" value="GEN34126.1"/>
    <property type="molecule type" value="Genomic_DNA"/>
</dbReference>
<evidence type="ECO:0000313" key="13">
    <source>
        <dbReference type="Proteomes" id="UP000321157"/>
    </source>
</evidence>
<dbReference type="GO" id="GO:0042254">
    <property type="term" value="P:ribosome biogenesis"/>
    <property type="evidence" value="ECO:0007669"/>
    <property type="project" value="UniProtKB-KW"/>
</dbReference>
<keyword evidence="8 9" id="KW-0342">GTP-binding</keyword>
<dbReference type="CDD" id="cd00882">
    <property type="entry name" value="Ras_like_GTPase"/>
    <property type="match status" value="1"/>
</dbReference>